<dbReference type="CDD" id="cd00118">
    <property type="entry name" value="LysM"/>
    <property type="match status" value="1"/>
</dbReference>
<feature type="domain" description="LysM" evidence="1">
    <location>
        <begin position="79"/>
        <end position="126"/>
    </location>
</feature>
<keyword evidence="3" id="KW-1185">Reference proteome</keyword>
<proteinExistence type="predicted"/>
<name>A0A7W8IHV3_9BACT</name>
<dbReference type="Gene3D" id="3.10.350.10">
    <property type="entry name" value="LysM domain"/>
    <property type="match status" value="1"/>
</dbReference>
<dbReference type="PROSITE" id="PS51782">
    <property type="entry name" value="LYSM"/>
    <property type="match status" value="1"/>
</dbReference>
<protein>
    <submittedName>
        <fullName evidence="2">Nucleoid-associated protein YgaU</fullName>
    </submittedName>
</protein>
<dbReference type="EMBL" id="JACHDY010000002">
    <property type="protein sequence ID" value="MBB5317392.1"/>
    <property type="molecule type" value="Genomic_DNA"/>
</dbReference>
<accession>A0A7W8IHV3</accession>
<dbReference type="SMART" id="SM00257">
    <property type="entry name" value="LysM"/>
    <property type="match status" value="1"/>
</dbReference>
<dbReference type="Pfam" id="PF01476">
    <property type="entry name" value="LysM"/>
    <property type="match status" value="1"/>
</dbReference>
<gene>
    <name evidence="2" type="ORF">HDF09_002061</name>
</gene>
<evidence type="ECO:0000259" key="1">
    <source>
        <dbReference type="PROSITE" id="PS51782"/>
    </source>
</evidence>
<dbReference type="AlphaFoldDB" id="A0A7W8IHV3"/>
<evidence type="ECO:0000313" key="3">
    <source>
        <dbReference type="Proteomes" id="UP000568106"/>
    </source>
</evidence>
<sequence length="130" mass="14071">MADLNALKQKYAGVIESLQKFAPYGATLDAVDLDGEQLHIKGTVPSRVILERVWDNIKKADPTYSDLHHEIANTGGDTQAYTIKSGDTLGAISQLFYATASKYPQIAQANNIADPNKINVGTTLQLPVIT</sequence>
<dbReference type="InterPro" id="IPR036779">
    <property type="entry name" value="LysM_dom_sf"/>
</dbReference>
<evidence type="ECO:0000313" key="2">
    <source>
        <dbReference type="EMBL" id="MBB5317392.1"/>
    </source>
</evidence>
<comment type="caution">
    <text evidence="2">The sequence shown here is derived from an EMBL/GenBank/DDBJ whole genome shotgun (WGS) entry which is preliminary data.</text>
</comment>
<dbReference type="Proteomes" id="UP000568106">
    <property type="component" value="Unassembled WGS sequence"/>
</dbReference>
<dbReference type="SUPFAM" id="SSF54106">
    <property type="entry name" value="LysM domain"/>
    <property type="match status" value="1"/>
</dbReference>
<organism evidence="2 3">
    <name type="scientific">Tunturiibacter empetritectus</name>
    <dbReference type="NCBI Taxonomy" id="3069691"/>
    <lineage>
        <taxon>Bacteria</taxon>
        <taxon>Pseudomonadati</taxon>
        <taxon>Acidobacteriota</taxon>
        <taxon>Terriglobia</taxon>
        <taxon>Terriglobales</taxon>
        <taxon>Acidobacteriaceae</taxon>
        <taxon>Tunturiibacter</taxon>
    </lineage>
</organism>
<reference evidence="2" key="1">
    <citation type="submission" date="2020-08" db="EMBL/GenBank/DDBJ databases">
        <title>Genomic Encyclopedia of Type Strains, Phase IV (KMG-V): Genome sequencing to study the core and pangenomes of soil and plant-associated prokaryotes.</title>
        <authorList>
            <person name="Whitman W."/>
        </authorList>
    </citation>
    <scope>NUCLEOTIDE SEQUENCE [LARGE SCALE GENOMIC DNA]</scope>
    <source>
        <strain evidence="2">M8UP27</strain>
    </source>
</reference>
<dbReference type="InterPro" id="IPR018392">
    <property type="entry name" value="LysM"/>
</dbReference>